<proteinExistence type="predicted"/>
<gene>
    <name evidence="7" type="ORF">RSSM_00771</name>
</gene>
<sequence length="384" mass="41591">MRRSQNQKADDSKMTDASHLVLRGIRKTYGDECVLNGVSLDVREGEYVVILGPSGCGKSTLLQIIAGLVRADSGSVELSSRSLDRTSPNDRDVSILFQDDRLYPHWTLRQSLQVACDRSPVKAKVDGLLDQIAERLGIGLQLDRRPDEVSGGQLRRAALAKALLRQPAVCLLDEPLTAIDTMLREELVSLLADYPRSRGDSLSRTSIVHVTHDGDEAMRLADRIVVMGQGRVLQSDAPELVYRKPKTLGVAKALGTPPANFLPLRWVQATVPGQAESIVNAVSCKGDDSVLVVRPESAQWLTAELERATPGAALEFEAQIVSSRYVGGRYVIQVSPLADGGTRLTLFSHGEIAATGEPGLVRIPFSELACVPAQENAPEASESR</sequence>
<dbReference type="InterPro" id="IPR015853">
    <property type="entry name" value="ABC_transpr_FbpC"/>
</dbReference>
<dbReference type="PANTHER" id="PTHR43875:SF1">
    <property type="entry name" value="OSMOPROTECTIVE COMPOUNDS UPTAKE ATP-BINDING PROTEIN GGTA"/>
    <property type="match status" value="1"/>
</dbReference>
<dbReference type="Proteomes" id="UP000011885">
    <property type="component" value="Unassembled WGS sequence"/>
</dbReference>
<dbReference type="SUPFAM" id="SSF52540">
    <property type="entry name" value="P-loop containing nucleoside triphosphate hydrolases"/>
    <property type="match status" value="1"/>
</dbReference>
<evidence type="ECO:0000256" key="4">
    <source>
        <dbReference type="ARBA" id="ARBA00022840"/>
    </source>
</evidence>
<dbReference type="Gene3D" id="3.40.50.300">
    <property type="entry name" value="P-loop containing nucleotide triphosphate hydrolases"/>
    <property type="match status" value="1"/>
</dbReference>
<protein>
    <submittedName>
        <fullName evidence="7">Sugar ABC transporter, ATP-binding protein</fullName>
    </submittedName>
</protein>
<dbReference type="CDD" id="cd03259">
    <property type="entry name" value="ABC_Carb_Solutes_like"/>
    <property type="match status" value="1"/>
</dbReference>
<dbReference type="PROSITE" id="PS50893">
    <property type="entry name" value="ABC_TRANSPORTER_2"/>
    <property type="match status" value="1"/>
</dbReference>
<keyword evidence="4 7" id="KW-0067">ATP-binding</keyword>
<accession>M5U8L4</accession>
<dbReference type="PROSITE" id="PS00211">
    <property type="entry name" value="ABC_TRANSPORTER_1"/>
    <property type="match status" value="1"/>
</dbReference>
<evidence type="ECO:0000313" key="7">
    <source>
        <dbReference type="EMBL" id="EMI57812.1"/>
    </source>
</evidence>
<keyword evidence="3" id="KW-0547">Nucleotide-binding</keyword>
<dbReference type="InterPro" id="IPR017871">
    <property type="entry name" value="ABC_transporter-like_CS"/>
</dbReference>
<evidence type="ECO:0000256" key="1">
    <source>
        <dbReference type="ARBA" id="ARBA00022448"/>
    </source>
</evidence>
<dbReference type="GO" id="GO:0005524">
    <property type="term" value="F:ATP binding"/>
    <property type="evidence" value="ECO:0007669"/>
    <property type="project" value="UniProtKB-KW"/>
</dbReference>
<dbReference type="InterPro" id="IPR047641">
    <property type="entry name" value="ABC_transpr_MalK/UgpC-like"/>
</dbReference>
<dbReference type="EMBL" id="ANOH01000065">
    <property type="protein sequence ID" value="EMI57812.1"/>
    <property type="molecule type" value="Genomic_DNA"/>
</dbReference>
<keyword evidence="5" id="KW-0472">Membrane</keyword>
<organism evidence="7 8">
    <name type="scientific">Rhodopirellula sallentina SM41</name>
    <dbReference type="NCBI Taxonomy" id="1263870"/>
    <lineage>
        <taxon>Bacteria</taxon>
        <taxon>Pseudomonadati</taxon>
        <taxon>Planctomycetota</taxon>
        <taxon>Planctomycetia</taxon>
        <taxon>Pirellulales</taxon>
        <taxon>Pirellulaceae</taxon>
        <taxon>Rhodopirellula</taxon>
    </lineage>
</organism>
<dbReference type="Pfam" id="PF00005">
    <property type="entry name" value="ABC_tran"/>
    <property type="match status" value="1"/>
</dbReference>
<comment type="caution">
    <text evidence="7">The sequence shown here is derived from an EMBL/GenBank/DDBJ whole genome shotgun (WGS) entry which is preliminary data.</text>
</comment>
<evidence type="ECO:0000256" key="2">
    <source>
        <dbReference type="ARBA" id="ARBA00022475"/>
    </source>
</evidence>
<reference evidence="7 8" key="1">
    <citation type="journal article" date="2013" name="Mar. Genomics">
        <title>Expression of sulfatases in Rhodopirellula baltica and the diversity of sulfatases in the genus Rhodopirellula.</title>
        <authorList>
            <person name="Wegner C.E."/>
            <person name="Richter-Heitmann T."/>
            <person name="Klindworth A."/>
            <person name="Klockow C."/>
            <person name="Richter M."/>
            <person name="Achstetter T."/>
            <person name="Glockner F.O."/>
            <person name="Harder J."/>
        </authorList>
    </citation>
    <scope>NUCLEOTIDE SEQUENCE [LARGE SCALE GENOMIC DNA]</scope>
    <source>
        <strain evidence="7 8">SM41</strain>
    </source>
</reference>
<dbReference type="AlphaFoldDB" id="M5U8L4"/>
<evidence type="ECO:0000313" key="8">
    <source>
        <dbReference type="Proteomes" id="UP000011885"/>
    </source>
</evidence>
<keyword evidence="1" id="KW-0813">Transport</keyword>
<evidence type="ECO:0000259" key="6">
    <source>
        <dbReference type="PROSITE" id="PS50893"/>
    </source>
</evidence>
<keyword evidence="8" id="KW-1185">Reference proteome</keyword>
<dbReference type="InterPro" id="IPR003593">
    <property type="entry name" value="AAA+_ATPase"/>
</dbReference>
<dbReference type="GO" id="GO:0015408">
    <property type="term" value="F:ABC-type ferric iron transporter activity"/>
    <property type="evidence" value="ECO:0007669"/>
    <property type="project" value="InterPro"/>
</dbReference>
<dbReference type="GO" id="GO:0016887">
    <property type="term" value="F:ATP hydrolysis activity"/>
    <property type="evidence" value="ECO:0007669"/>
    <property type="project" value="InterPro"/>
</dbReference>
<evidence type="ECO:0000256" key="5">
    <source>
        <dbReference type="ARBA" id="ARBA00023136"/>
    </source>
</evidence>
<name>M5U8L4_9BACT</name>
<dbReference type="InterPro" id="IPR027417">
    <property type="entry name" value="P-loop_NTPase"/>
</dbReference>
<dbReference type="SMART" id="SM00382">
    <property type="entry name" value="AAA"/>
    <property type="match status" value="1"/>
</dbReference>
<dbReference type="PANTHER" id="PTHR43875">
    <property type="entry name" value="MALTODEXTRIN IMPORT ATP-BINDING PROTEIN MSMX"/>
    <property type="match status" value="1"/>
</dbReference>
<evidence type="ECO:0000256" key="3">
    <source>
        <dbReference type="ARBA" id="ARBA00022741"/>
    </source>
</evidence>
<dbReference type="GO" id="GO:0055052">
    <property type="term" value="C:ATP-binding cassette (ABC) transporter complex, substrate-binding subunit-containing"/>
    <property type="evidence" value="ECO:0007669"/>
    <property type="project" value="TreeGrafter"/>
</dbReference>
<keyword evidence="2" id="KW-1003">Cell membrane</keyword>
<dbReference type="PATRIC" id="fig|1263870.3.peg.840"/>
<feature type="domain" description="ABC transporter" evidence="6">
    <location>
        <begin position="20"/>
        <end position="254"/>
    </location>
</feature>
<dbReference type="InterPro" id="IPR003439">
    <property type="entry name" value="ABC_transporter-like_ATP-bd"/>
</dbReference>